<keyword evidence="4" id="KW-1185">Reference proteome</keyword>
<proteinExistence type="predicted"/>
<feature type="region of interest" description="Disordered" evidence="2">
    <location>
        <begin position="195"/>
        <end position="395"/>
    </location>
</feature>
<feature type="compositionally biased region" description="Low complexity" evidence="2">
    <location>
        <begin position="291"/>
        <end position="300"/>
    </location>
</feature>
<organism evidence="3 4">
    <name type="scientific">Hydnum rufescens UP504</name>
    <dbReference type="NCBI Taxonomy" id="1448309"/>
    <lineage>
        <taxon>Eukaryota</taxon>
        <taxon>Fungi</taxon>
        <taxon>Dikarya</taxon>
        <taxon>Basidiomycota</taxon>
        <taxon>Agaricomycotina</taxon>
        <taxon>Agaricomycetes</taxon>
        <taxon>Cantharellales</taxon>
        <taxon>Hydnaceae</taxon>
        <taxon>Hydnum</taxon>
    </lineage>
</organism>
<feature type="region of interest" description="Disordered" evidence="2">
    <location>
        <begin position="66"/>
        <end position="110"/>
    </location>
</feature>
<feature type="compositionally biased region" description="Low complexity" evidence="2">
    <location>
        <begin position="325"/>
        <end position="339"/>
    </location>
</feature>
<dbReference type="OrthoDB" id="78858at2759"/>
<feature type="compositionally biased region" description="Low complexity" evidence="2">
    <location>
        <begin position="255"/>
        <end position="266"/>
    </location>
</feature>
<dbReference type="InterPro" id="IPR019152">
    <property type="entry name" value="DUF2046"/>
</dbReference>
<dbReference type="EMBL" id="MU128953">
    <property type="protein sequence ID" value="KAF9515133.1"/>
    <property type="molecule type" value="Genomic_DNA"/>
</dbReference>
<feature type="compositionally biased region" description="Polar residues" evidence="2">
    <location>
        <begin position="75"/>
        <end position="85"/>
    </location>
</feature>
<feature type="compositionally biased region" description="Gly residues" evidence="2">
    <location>
        <begin position="349"/>
        <end position="358"/>
    </location>
</feature>
<dbReference type="Proteomes" id="UP000886523">
    <property type="component" value="Unassembled WGS sequence"/>
</dbReference>
<name>A0A9P6AZZ1_9AGAM</name>
<evidence type="ECO:0000313" key="4">
    <source>
        <dbReference type="Proteomes" id="UP000886523"/>
    </source>
</evidence>
<evidence type="ECO:0000313" key="3">
    <source>
        <dbReference type="EMBL" id="KAF9515133.1"/>
    </source>
</evidence>
<dbReference type="Pfam" id="PF09755">
    <property type="entry name" value="DUF2046"/>
    <property type="match status" value="1"/>
</dbReference>
<feature type="compositionally biased region" description="Gly residues" evidence="2">
    <location>
        <begin position="383"/>
        <end position="395"/>
    </location>
</feature>
<evidence type="ECO:0000256" key="1">
    <source>
        <dbReference type="SAM" id="Coils"/>
    </source>
</evidence>
<dbReference type="AlphaFoldDB" id="A0A9P6AZZ1"/>
<gene>
    <name evidence="3" type="ORF">BS47DRAFT_1342293</name>
</gene>
<accession>A0A9P6AZZ1</accession>
<keyword evidence="1" id="KW-0175">Coiled coil</keyword>
<comment type="caution">
    <text evidence="3">The sequence shown here is derived from an EMBL/GenBank/DDBJ whole genome shotgun (WGS) entry which is preliminary data.</text>
</comment>
<protein>
    <submittedName>
        <fullName evidence="3">Uncharacterized protein</fullName>
    </submittedName>
</protein>
<feature type="compositionally biased region" description="Polar residues" evidence="2">
    <location>
        <begin position="279"/>
        <end position="290"/>
    </location>
</feature>
<sequence>MRREEDLINAFEADQERITLTLSRKLEQLRSEKIQLENTLEAESESQVLRLSRQLSALRLAQQQMQQQQAAANSEDVNSHSSVNDVRSRSEAAVPSASSTVVAPDPRYPNTDTILEALRRENDILRKRLTDTERDYVRLSRMNDIYREELIEHRRRLGLSVDSLIGLSGASVANSPAESLSQPVHLRVPRSTIANSATSSASSSPEFTQVVPNRATGTTPIPIHPNLFSMPTSAPVGLPIPRTNSQSQRRVPAISTASSSTTSPSSSVPPSPFTSSPSNHTIANASYDTQATTPPSSASPVPLQGLTFQPMPHQLSYPSVPPPSLSSSLGSPVVSLSPDLSRRNSVGQGPVGTGGGPGASTIAGRRRVSIERGARIAETGSLVGRGRGGGSRIGE</sequence>
<feature type="compositionally biased region" description="Low complexity" evidence="2">
    <location>
        <begin position="92"/>
        <end position="105"/>
    </location>
</feature>
<reference evidence="3" key="1">
    <citation type="journal article" date="2020" name="Nat. Commun.">
        <title>Large-scale genome sequencing of mycorrhizal fungi provides insights into the early evolution of symbiotic traits.</title>
        <authorList>
            <person name="Miyauchi S."/>
            <person name="Kiss E."/>
            <person name="Kuo A."/>
            <person name="Drula E."/>
            <person name="Kohler A."/>
            <person name="Sanchez-Garcia M."/>
            <person name="Morin E."/>
            <person name="Andreopoulos B."/>
            <person name="Barry K.W."/>
            <person name="Bonito G."/>
            <person name="Buee M."/>
            <person name="Carver A."/>
            <person name="Chen C."/>
            <person name="Cichocki N."/>
            <person name="Clum A."/>
            <person name="Culley D."/>
            <person name="Crous P.W."/>
            <person name="Fauchery L."/>
            <person name="Girlanda M."/>
            <person name="Hayes R.D."/>
            <person name="Keri Z."/>
            <person name="LaButti K."/>
            <person name="Lipzen A."/>
            <person name="Lombard V."/>
            <person name="Magnuson J."/>
            <person name="Maillard F."/>
            <person name="Murat C."/>
            <person name="Nolan M."/>
            <person name="Ohm R.A."/>
            <person name="Pangilinan J."/>
            <person name="Pereira M.F."/>
            <person name="Perotto S."/>
            <person name="Peter M."/>
            <person name="Pfister S."/>
            <person name="Riley R."/>
            <person name="Sitrit Y."/>
            <person name="Stielow J.B."/>
            <person name="Szollosi G."/>
            <person name="Zifcakova L."/>
            <person name="Stursova M."/>
            <person name="Spatafora J.W."/>
            <person name="Tedersoo L."/>
            <person name="Vaario L.M."/>
            <person name="Yamada A."/>
            <person name="Yan M."/>
            <person name="Wang P."/>
            <person name="Xu J."/>
            <person name="Bruns T."/>
            <person name="Baldrian P."/>
            <person name="Vilgalys R."/>
            <person name="Dunand C."/>
            <person name="Henrissat B."/>
            <person name="Grigoriev I.V."/>
            <person name="Hibbett D."/>
            <person name="Nagy L.G."/>
            <person name="Martin F.M."/>
        </authorList>
    </citation>
    <scope>NUCLEOTIDE SEQUENCE</scope>
    <source>
        <strain evidence="3">UP504</strain>
    </source>
</reference>
<feature type="compositionally biased region" description="Polar residues" evidence="2">
    <location>
        <begin position="205"/>
        <end position="219"/>
    </location>
</feature>
<evidence type="ECO:0000256" key="2">
    <source>
        <dbReference type="SAM" id="MobiDB-lite"/>
    </source>
</evidence>
<feature type="compositionally biased region" description="Low complexity" evidence="2">
    <location>
        <begin position="195"/>
        <end position="204"/>
    </location>
</feature>
<feature type="coiled-coil region" evidence="1">
    <location>
        <begin position="19"/>
        <end position="46"/>
    </location>
</feature>